<keyword evidence="8" id="KW-0378">Hydrolase</keyword>
<dbReference type="EMBL" id="PRDW01000004">
    <property type="protein sequence ID" value="PPB84143.1"/>
    <property type="molecule type" value="Genomic_DNA"/>
</dbReference>
<sequence>MDAIPAGGVDPFYYVANFRHAIAWLSDRCDDLLDGQERAFIDAFELLPHASRALLVRMLMRKGPLFRTDKLRYAEIGEPLAACGPLIARGWVELDPPMSVDELFTVATKVQLEHRFVAAKAVRGTKAALLDALRAAHPGVQHAYSVWCPNGPGRVVRFLLGPLCDRLRLMFFGNLWQDWSEFVLADLGIFRYEAVRLDGSSRAFQRREDVDAYFSLHACRQALDAAPDDATLDALLAQACACPTGNLWLGMRRAKVLFRIGQHCERQRDWPRALHAYEASTYPEARYRRMRVLEALGRCDDALALAAQVVQMPVSEGEAQRAARTLARLQRVMLAARQQSPLPMQSACGERPFGRNRVPSPQFDLSAPAPAQTSAHTLATPISRSDWLLPMPAVPMRVEHVLRAHLHRPEAPVFYVENALINTLFGLLCWQAVFAPIPGAFFHPFQRGPADLDAPTFVARRQALFDACLQQLDDGRYRRTIEDNFAAKAGIQSPFVAWSVFDPALLTLALDCMPAAHLKLWFVRLLRDVSRNRSGFPDLVRFVPAVCSYELIEVKGPGDRLQDNQLRWLAYAHEKGLPVSVAHVRWLDHGGSMPAPPAAVGHAIPDGVSAPAQWTV</sequence>
<evidence type="ECO:0000313" key="13">
    <source>
        <dbReference type="Proteomes" id="UP000243096"/>
    </source>
</evidence>
<dbReference type="Gene3D" id="3.40.1350.10">
    <property type="match status" value="1"/>
</dbReference>
<organism evidence="12 13">
    <name type="scientific">Mycetohabitans endofungorum</name>
    <dbReference type="NCBI Taxonomy" id="417203"/>
    <lineage>
        <taxon>Bacteria</taxon>
        <taxon>Pseudomonadati</taxon>
        <taxon>Pseudomonadota</taxon>
        <taxon>Betaproteobacteria</taxon>
        <taxon>Burkholderiales</taxon>
        <taxon>Burkholderiaceae</taxon>
        <taxon>Mycetohabitans</taxon>
    </lineage>
</organism>
<evidence type="ECO:0000256" key="6">
    <source>
        <dbReference type="ARBA" id="ARBA00022722"/>
    </source>
</evidence>
<dbReference type="InterPro" id="IPR011990">
    <property type="entry name" value="TPR-like_helical_dom_sf"/>
</dbReference>
<protein>
    <recommendedName>
        <fullName evidence="5">phosphodiesterase I</fullName>
        <ecNumber evidence="5">3.1.4.1</ecNumber>
    </recommendedName>
</protein>
<reference evidence="12 13" key="1">
    <citation type="submission" date="2018-01" db="EMBL/GenBank/DDBJ databases">
        <title>Genomic Encyclopedia of Type Strains, Phase III (KMG-III): the genomes of soil and plant-associated and newly described type strains.</title>
        <authorList>
            <person name="Whitman W."/>
        </authorList>
    </citation>
    <scope>NUCLEOTIDE SEQUENCE [LARGE SCALE GENOMIC DNA]</scope>
    <source>
        <strain evidence="12 13">HKI456</strain>
    </source>
</reference>
<dbReference type="GO" id="GO:0046872">
    <property type="term" value="F:metal ion binding"/>
    <property type="evidence" value="ECO:0007669"/>
    <property type="project" value="UniProtKB-KW"/>
</dbReference>
<evidence type="ECO:0000256" key="8">
    <source>
        <dbReference type="ARBA" id="ARBA00022801"/>
    </source>
</evidence>
<name>A0A2P5KBQ1_9BURK</name>
<evidence type="ECO:0000256" key="2">
    <source>
        <dbReference type="ARBA" id="ARBA00001936"/>
    </source>
</evidence>
<dbReference type="InterPro" id="IPR033315">
    <property type="entry name" value="Fan1-like"/>
</dbReference>
<dbReference type="InterPro" id="IPR014883">
    <property type="entry name" value="VRR_NUC"/>
</dbReference>
<dbReference type="PANTHER" id="PTHR15749:SF4">
    <property type="entry name" value="FANCONI-ASSOCIATED NUCLEASE 1"/>
    <property type="match status" value="1"/>
</dbReference>
<comment type="caution">
    <text evidence="12">The sequence shown here is derived from an EMBL/GenBank/DDBJ whole genome shotgun (WGS) entry which is preliminary data.</text>
</comment>
<dbReference type="Pfam" id="PF08774">
    <property type="entry name" value="VRR_NUC"/>
    <property type="match status" value="1"/>
</dbReference>
<dbReference type="GO" id="GO:0004528">
    <property type="term" value="F:phosphodiesterase I activity"/>
    <property type="evidence" value="ECO:0007669"/>
    <property type="project" value="UniProtKB-EC"/>
</dbReference>
<dbReference type="PANTHER" id="PTHR15749">
    <property type="entry name" value="FANCONI-ASSOCIATED NUCLEASE 1"/>
    <property type="match status" value="1"/>
</dbReference>
<dbReference type="OrthoDB" id="9803913at2"/>
<feature type="domain" description="VRR-NUC" evidence="11">
    <location>
        <begin position="472"/>
        <end position="586"/>
    </location>
</feature>
<dbReference type="SMART" id="SM00990">
    <property type="entry name" value="VRR_NUC"/>
    <property type="match status" value="1"/>
</dbReference>
<dbReference type="Pfam" id="PF18081">
    <property type="entry name" value="FANC_SAP"/>
    <property type="match status" value="1"/>
</dbReference>
<accession>A0A2P5KBQ1</accession>
<dbReference type="GO" id="GO:0003676">
    <property type="term" value="F:nucleic acid binding"/>
    <property type="evidence" value="ECO:0007669"/>
    <property type="project" value="InterPro"/>
</dbReference>
<comment type="catalytic activity">
    <reaction evidence="1">
        <text>Hydrolytically removes 5'-nucleotides successively from the 3'-hydroxy termini of 3'-hydroxy-terminated oligonucleotides.</text>
        <dbReference type="EC" id="3.1.4.1"/>
    </reaction>
</comment>
<proteinExistence type="inferred from homology"/>
<dbReference type="InterPro" id="IPR011856">
    <property type="entry name" value="tRNA_endonuc-like_dom_sf"/>
</dbReference>
<dbReference type="Gene3D" id="1.25.40.10">
    <property type="entry name" value="Tetratricopeptide repeat domain"/>
    <property type="match status" value="1"/>
</dbReference>
<dbReference type="SUPFAM" id="SSF48452">
    <property type="entry name" value="TPR-like"/>
    <property type="match status" value="1"/>
</dbReference>
<comment type="similarity">
    <text evidence="4">Belongs to the FAN1 family.</text>
</comment>
<evidence type="ECO:0000313" key="12">
    <source>
        <dbReference type="EMBL" id="PPB84143.1"/>
    </source>
</evidence>
<dbReference type="GO" id="GO:0036297">
    <property type="term" value="P:interstrand cross-link repair"/>
    <property type="evidence" value="ECO:0007669"/>
    <property type="project" value="InterPro"/>
</dbReference>
<keyword evidence="9" id="KW-0460">Magnesium</keyword>
<evidence type="ECO:0000256" key="1">
    <source>
        <dbReference type="ARBA" id="ARBA00000983"/>
    </source>
</evidence>
<evidence type="ECO:0000256" key="5">
    <source>
        <dbReference type="ARBA" id="ARBA00012029"/>
    </source>
</evidence>
<dbReference type="Proteomes" id="UP000243096">
    <property type="component" value="Unassembled WGS sequence"/>
</dbReference>
<gene>
    <name evidence="12" type="ORF">B0O95_10493</name>
</gene>
<keyword evidence="6" id="KW-0540">Nuclease</keyword>
<evidence type="ECO:0000256" key="10">
    <source>
        <dbReference type="ARBA" id="ARBA00023211"/>
    </source>
</evidence>
<keyword evidence="7" id="KW-0479">Metal-binding</keyword>
<dbReference type="EC" id="3.1.4.1" evidence="5"/>
<dbReference type="InterPro" id="IPR049125">
    <property type="entry name" value="FAN1-like_WH"/>
</dbReference>
<keyword evidence="13" id="KW-1185">Reference proteome</keyword>
<evidence type="ECO:0000259" key="11">
    <source>
        <dbReference type="SMART" id="SM00990"/>
    </source>
</evidence>
<dbReference type="RefSeq" id="WP_104076956.1">
    <property type="nucleotide sequence ID" value="NZ_CP062178.1"/>
</dbReference>
<dbReference type="AlphaFoldDB" id="A0A2P5KBQ1"/>
<dbReference type="InterPro" id="IPR040603">
    <property type="entry name" value="FAN1_SAP_bact"/>
</dbReference>
<evidence type="ECO:0000256" key="7">
    <source>
        <dbReference type="ARBA" id="ARBA00022723"/>
    </source>
</evidence>
<evidence type="ECO:0000256" key="4">
    <source>
        <dbReference type="ARBA" id="ARBA00005533"/>
    </source>
</evidence>
<evidence type="ECO:0000256" key="3">
    <source>
        <dbReference type="ARBA" id="ARBA00001946"/>
    </source>
</evidence>
<evidence type="ECO:0000256" key="9">
    <source>
        <dbReference type="ARBA" id="ARBA00022842"/>
    </source>
</evidence>
<keyword evidence="10" id="KW-0464">Manganese</keyword>
<comment type="cofactor">
    <cofactor evidence="3">
        <name>Mg(2+)</name>
        <dbReference type="ChEBI" id="CHEBI:18420"/>
    </cofactor>
</comment>
<dbReference type="Pfam" id="PF21315">
    <property type="entry name" value="FAN1_HTH"/>
    <property type="match status" value="1"/>
</dbReference>
<comment type="cofactor">
    <cofactor evidence="2">
        <name>Mn(2+)</name>
        <dbReference type="ChEBI" id="CHEBI:29035"/>
    </cofactor>
</comment>